<dbReference type="InterPro" id="IPR044861">
    <property type="entry name" value="IPNS-like_FE2OG_OXY"/>
</dbReference>
<dbReference type="InterPro" id="IPR026992">
    <property type="entry name" value="DIOX_N"/>
</dbReference>
<dbReference type="InterPro" id="IPR005123">
    <property type="entry name" value="Oxoglu/Fe-dep_dioxygenase_dom"/>
</dbReference>
<evidence type="ECO:0000313" key="7">
    <source>
        <dbReference type="EMBL" id="KAI3955524.1"/>
    </source>
</evidence>
<comment type="similarity">
    <text evidence="1 5">Belongs to the iron/ascorbate-dependent oxidoreductase family.</text>
</comment>
<comment type="caution">
    <text evidence="7">The sequence shown here is derived from an EMBL/GenBank/DDBJ whole genome shotgun (WGS) entry which is preliminary data.</text>
</comment>
<keyword evidence="4 5" id="KW-0408">Iron</keyword>
<evidence type="ECO:0000256" key="4">
    <source>
        <dbReference type="ARBA" id="ARBA00023004"/>
    </source>
</evidence>
<dbReference type="Pfam" id="PF03171">
    <property type="entry name" value="2OG-FeII_Oxy"/>
    <property type="match status" value="1"/>
</dbReference>
<sequence>MTTAALGSVVEEIYDRSKEIQDFDDSKLGVKGLLDSGITSIPQFFVHPPESLPCNTTTSSLLIPSYEIPTVDLYPINTHRSLIVDQIKEASCTWGFFRVINHDVPLDVLNRAILSVKAFNEQPNDVKANYYCRENDRGMTFASNFDLFQPKAAGWKDTLKMGMDRLDSSKVPEILRSELFELDRHITRLGETIMEILCEGLGLERERLKNMTCFGGRRLAGHYYPYCPDPNRTLGANCHTDLSVFTVLLQDQIGGLQVKHGEDWVDVKPLDGALVINIGDILQIMSNDKYRSVEHRVLANSRREPRISIAIFFKPSHKEILYGPLPELITHPQKPALYKKFKLEELMMKFRLKRLDGKSSLVDYFLL</sequence>
<organism evidence="7 8">
    <name type="scientific">Papaver atlanticum</name>
    <dbReference type="NCBI Taxonomy" id="357466"/>
    <lineage>
        <taxon>Eukaryota</taxon>
        <taxon>Viridiplantae</taxon>
        <taxon>Streptophyta</taxon>
        <taxon>Embryophyta</taxon>
        <taxon>Tracheophyta</taxon>
        <taxon>Spermatophyta</taxon>
        <taxon>Magnoliopsida</taxon>
        <taxon>Ranunculales</taxon>
        <taxon>Papaveraceae</taxon>
        <taxon>Papaveroideae</taxon>
        <taxon>Papaver</taxon>
    </lineage>
</organism>
<dbReference type="AlphaFoldDB" id="A0AAD4TDR7"/>
<feature type="domain" description="Fe2OG dioxygenase" evidence="6">
    <location>
        <begin position="209"/>
        <end position="315"/>
    </location>
</feature>
<dbReference type="InterPro" id="IPR027443">
    <property type="entry name" value="IPNS-like_sf"/>
</dbReference>
<reference evidence="7" key="1">
    <citation type="submission" date="2022-04" db="EMBL/GenBank/DDBJ databases">
        <title>A functionally conserved STORR gene fusion in Papaver species that diverged 16.8 million years ago.</title>
        <authorList>
            <person name="Catania T."/>
        </authorList>
    </citation>
    <scope>NUCLEOTIDE SEQUENCE</scope>
    <source>
        <strain evidence="7">S-188037</strain>
    </source>
</reference>
<dbReference type="Gene3D" id="2.60.120.330">
    <property type="entry name" value="B-lactam Antibiotic, Isopenicillin N Synthase, Chain"/>
    <property type="match status" value="1"/>
</dbReference>
<dbReference type="FunFam" id="2.60.120.330:FF:000026">
    <property type="entry name" value="DIBOA-glucoside dioxygenase BX6"/>
    <property type="match status" value="1"/>
</dbReference>
<keyword evidence="2 5" id="KW-0479">Metal-binding</keyword>
<keyword evidence="3 5" id="KW-0560">Oxidoreductase</keyword>
<dbReference type="GO" id="GO:0046872">
    <property type="term" value="F:metal ion binding"/>
    <property type="evidence" value="ECO:0007669"/>
    <property type="project" value="UniProtKB-KW"/>
</dbReference>
<name>A0AAD4TDR7_9MAGN</name>
<protein>
    <recommendedName>
        <fullName evidence="6">Fe2OG dioxygenase domain-containing protein</fullName>
    </recommendedName>
</protein>
<evidence type="ECO:0000256" key="5">
    <source>
        <dbReference type="RuleBase" id="RU003682"/>
    </source>
</evidence>
<proteinExistence type="inferred from homology"/>
<dbReference type="PROSITE" id="PS51471">
    <property type="entry name" value="FE2OG_OXY"/>
    <property type="match status" value="1"/>
</dbReference>
<evidence type="ECO:0000259" key="6">
    <source>
        <dbReference type="PROSITE" id="PS51471"/>
    </source>
</evidence>
<dbReference type="PANTHER" id="PTHR10209:SF751">
    <property type="entry name" value="OS06G0255100 PROTEIN"/>
    <property type="match status" value="1"/>
</dbReference>
<dbReference type="Pfam" id="PF14226">
    <property type="entry name" value="DIOX_N"/>
    <property type="match status" value="1"/>
</dbReference>
<accession>A0AAD4TDR7</accession>
<dbReference type="EMBL" id="JAJJMB010001750">
    <property type="protein sequence ID" value="KAI3955524.1"/>
    <property type="molecule type" value="Genomic_DNA"/>
</dbReference>
<evidence type="ECO:0000256" key="2">
    <source>
        <dbReference type="ARBA" id="ARBA00022723"/>
    </source>
</evidence>
<evidence type="ECO:0000256" key="3">
    <source>
        <dbReference type="ARBA" id="ARBA00023002"/>
    </source>
</evidence>
<dbReference type="PANTHER" id="PTHR10209">
    <property type="entry name" value="OXIDOREDUCTASE, 2OG-FE II OXYGENASE FAMILY PROTEIN"/>
    <property type="match status" value="1"/>
</dbReference>
<evidence type="ECO:0000256" key="1">
    <source>
        <dbReference type="ARBA" id="ARBA00008056"/>
    </source>
</evidence>
<evidence type="ECO:0000313" key="8">
    <source>
        <dbReference type="Proteomes" id="UP001202328"/>
    </source>
</evidence>
<keyword evidence="8" id="KW-1185">Reference proteome</keyword>
<dbReference type="SUPFAM" id="SSF51197">
    <property type="entry name" value="Clavaminate synthase-like"/>
    <property type="match status" value="1"/>
</dbReference>
<dbReference type="GO" id="GO:0051213">
    <property type="term" value="F:dioxygenase activity"/>
    <property type="evidence" value="ECO:0007669"/>
    <property type="project" value="UniProtKB-ARBA"/>
</dbReference>
<dbReference type="Proteomes" id="UP001202328">
    <property type="component" value="Unassembled WGS sequence"/>
</dbReference>
<gene>
    <name evidence="7" type="ORF">MKW98_028469</name>
</gene>